<protein>
    <recommendedName>
        <fullName evidence="3">ThuA-like domain-containing protein</fullName>
    </recommendedName>
</protein>
<dbReference type="AlphaFoldDB" id="A0A1G7KRD2"/>
<dbReference type="RefSeq" id="WP_083345237.1">
    <property type="nucleotide sequence ID" value="NZ_LT629690.1"/>
</dbReference>
<dbReference type="OrthoDB" id="9785923at2"/>
<dbReference type="EMBL" id="LT629690">
    <property type="protein sequence ID" value="SDF39520.1"/>
    <property type="molecule type" value="Genomic_DNA"/>
</dbReference>
<gene>
    <name evidence="4" type="ORF">SAMN05444167_2271</name>
</gene>
<dbReference type="Proteomes" id="UP000182427">
    <property type="component" value="Chromosome I"/>
</dbReference>
<evidence type="ECO:0000259" key="3">
    <source>
        <dbReference type="Pfam" id="PF06283"/>
    </source>
</evidence>
<dbReference type="PANTHER" id="PTHR40469">
    <property type="entry name" value="SECRETED GLYCOSYL HYDROLASE"/>
    <property type="match status" value="1"/>
</dbReference>
<evidence type="ECO:0000256" key="2">
    <source>
        <dbReference type="SAM" id="SignalP"/>
    </source>
</evidence>
<dbReference type="Gene3D" id="3.40.50.880">
    <property type="match status" value="1"/>
</dbReference>
<keyword evidence="2" id="KW-0732">Signal</keyword>
<feature type="signal peptide" evidence="2">
    <location>
        <begin position="1"/>
        <end position="17"/>
    </location>
</feature>
<dbReference type="PANTHER" id="PTHR40469:SF2">
    <property type="entry name" value="GALACTOSE-BINDING DOMAIN-LIKE SUPERFAMILY PROTEIN"/>
    <property type="match status" value="1"/>
</dbReference>
<feature type="chain" id="PRO_5009241705" description="ThuA-like domain-containing protein" evidence="2">
    <location>
        <begin position="18"/>
        <end position="279"/>
    </location>
</feature>
<evidence type="ECO:0000313" key="4">
    <source>
        <dbReference type="EMBL" id="SDF39520.1"/>
    </source>
</evidence>
<name>A0A1G7KRD2_9BACT</name>
<feature type="region of interest" description="Disordered" evidence="1">
    <location>
        <begin position="200"/>
        <end position="219"/>
    </location>
</feature>
<keyword evidence="5" id="KW-1185">Reference proteome</keyword>
<organism evidence="4 5">
    <name type="scientific">Terriglobus roseus</name>
    <dbReference type="NCBI Taxonomy" id="392734"/>
    <lineage>
        <taxon>Bacteria</taxon>
        <taxon>Pseudomonadati</taxon>
        <taxon>Acidobacteriota</taxon>
        <taxon>Terriglobia</taxon>
        <taxon>Terriglobales</taxon>
        <taxon>Acidobacteriaceae</taxon>
        <taxon>Terriglobus</taxon>
    </lineage>
</organism>
<proteinExistence type="predicted"/>
<dbReference type="InterPro" id="IPR029062">
    <property type="entry name" value="Class_I_gatase-like"/>
</dbReference>
<accession>A0A1G7KRD2</accession>
<feature type="domain" description="ThuA-like" evidence="3">
    <location>
        <begin position="28"/>
        <end position="258"/>
    </location>
</feature>
<evidence type="ECO:0000256" key="1">
    <source>
        <dbReference type="SAM" id="MobiDB-lite"/>
    </source>
</evidence>
<dbReference type="InterPro" id="IPR029010">
    <property type="entry name" value="ThuA-like"/>
</dbReference>
<evidence type="ECO:0000313" key="5">
    <source>
        <dbReference type="Proteomes" id="UP000182427"/>
    </source>
</evidence>
<sequence>MLRKMFLLLISCSPVVAQTPAPTIHAIQVLIVTGQDKHPWRETSPYLKGLLEATGKFEVRVTEEFKGAGEETLRPYDVVVLDYSDEKLNVPDWSDSTKEALLNFVRSGKGLVVYHHSAASFQNWTEYRQLVGCVWKTSASYHAPVHDYKVDIRDSDHPITRGMASSFMAKTDELYAGLDCVPLGDLHILATGWDDHSQYVAKPRSPAPEPGSPSRDEPLLWTHAYGSGRVFATMLGNDMRAVHTPGFISTFVRGTEWAATNAVSIPPLPEVANGRQASH</sequence>
<reference evidence="4 5" key="1">
    <citation type="submission" date="2016-10" db="EMBL/GenBank/DDBJ databases">
        <authorList>
            <person name="de Groot N.N."/>
        </authorList>
    </citation>
    <scope>NUCLEOTIDE SEQUENCE [LARGE SCALE GENOMIC DNA]</scope>
    <source>
        <strain evidence="4 5">GAS232</strain>
    </source>
</reference>
<dbReference type="Pfam" id="PF06283">
    <property type="entry name" value="ThuA"/>
    <property type="match status" value="1"/>
</dbReference>
<dbReference type="SUPFAM" id="SSF52317">
    <property type="entry name" value="Class I glutamine amidotransferase-like"/>
    <property type="match status" value="1"/>
</dbReference>